<organism evidence="1 2">
    <name type="scientific">Ixodes persulcatus</name>
    <name type="common">Taiga tick</name>
    <dbReference type="NCBI Taxonomy" id="34615"/>
    <lineage>
        <taxon>Eukaryota</taxon>
        <taxon>Metazoa</taxon>
        <taxon>Ecdysozoa</taxon>
        <taxon>Arthropoda</taxon>
        <taxon>Chelicerata</taxon>
        <taxon>Arachnida</taxon>
        <taxon>Acari</taxon>
        <taxon>Parasitiformes</taxon>
        <taxon>Ixodida</taxon>
        <taxon>Ixodoidea</taxon>
        <taxon>Ixodidae</taxon>
        <taxon>Ixodinae</taxon>
        <taxon>Ixodes</taxon>
    </lineage>
</organism>
<dbReference type="Proteomes" id="UP000805193">
    <property type="component" value="Unassembled WGS sequence"/>
</dbReference>
<comment type="caution">
    <text evidence="1">The sequence shown here is derived from an EMBL/GenBank/DDBJ whole genome shotgun (WGS) entry which is preliminary data.</text>
</comment>
<dbReference type="EMBL" id="JABSTQ010010497">
    <property type="protein sequence ID" value="KAG0420536.1"/>
    <property type="molecule type" value="Genomic_DNA"/>
</dbReference>
<gene>
    <name evidence="1" type="ORF">HPB47_003433</name>
</gene>
<protein>
    <submittedName>
        <fullName evidence="1">Uncharacterized protein</fullName>
    </submittedName>
</protein>
<proteinExistence type="predicted"/>
<keyword evidence="2" id="KW-1185">Reference proteome</keyword>
<reference evidence="1 2" key="1">
    <citation type="journal article" date="2020" name="Cell">
        <title>Large-Scale Comparative Analyses of Tick Genomes Elucidate Their Genetic Diversity and Vector Capacities.</title>
        <authorList>
            <consortium name="Tick Genome and Microbiome Consortium (TIGMIC)"/>
            <person name="Jia N."/>
            <person name="Wang J."/>
            <person name="Shi W."/>
            <person name="Du L."/>
            <person name="Sun Y."/>
            <person name="Zhan W."/>
            <person name="Jiang J.F."/>
            <person name="Wang Q."/>
            <person name="Zhang B."/>
            <person name="Ji P."/>
            <person name="Bell-Sakyi L."/>
            <person name="Cui X.M."/>
            <person name="Yuan T.T."/>
            <person name="Jiang B.G."/>
            <person name="Yang W.F."/>
            <person name="Lam T.T."/>
            <person name="Chang Q.C."/>
            <person name="Ding S.J."/>
            <person name="Wang X.J."/>
            <person name="Zhu J.G."/>
            <person name="Ruan X.D."/>
            <person name="Zhao L."/>
            <person name="Wei J.T."/>
            <person name="Ye R.Z."/>
            <person name="Que T.C."/>
            <person name="Du C.H."/>
            <person name="Zhou Y.H."/>
            <person name="Cheng J.X."/>
            <person name="Dai P.F."/>
            <person name="Guo W.B."/>
            <person name="Han X.H."/>
            <person name="Huang E.J."/>
            <person name="Li L.F."/>
            <person name="Wei W."/>
            <person name="Gao Y.C."/>
            <person name="Liu J.Z."/>
            <person name="Shao H.Z."/>
            <person name="Wang X."/>
            <person name="Wang C.C."/>
            <person name="Yang T.C."/>
            <person name="Huo Q.B."/>
            <person name="Li W."/>
            <person name="Chen H.Y."/>
            <person name="Chen S.E."/>
            <person name="Zhou L.G."/>
            <person name="Ni X.B."/>
            <person name="Tian J.H."/>
            <person name="Sheng Y."/>
            <person name="Liu T."/>
            <person name="Pan Y.S."/>
            <person name="Xia L.Y."/>
            <person name="Li J."/>
            <person name="Zhao F."/>
            <person name="Cao W.C."/>
        </authorList>
    </citation>
    <scope>NUCLEOTIDE SEQUENCE [LARGE SCALE GENOMIC DNA]</scope>
    <source>
        <strain evidence="1">Iper-2018</strain>
    </source>
</reference>
<evidence type="ECO:0000313" key="2">
    <source>
        <dbReference type="Proteomes" id="UP000805193"/>
    </source>
</evidence>
<sequence length="484" mass="54537">MPLNGFVATSATHGHNEQVSFQPSFPNGYDAHCPECNRGTPSRSAPAFVAEPSPPATFEVNTGLTRQETMAQQQANAASYSFDLLTSDWPSASPHGDNTDAVYEPQHSTAATGAPIHSAGPHRGNNPPAAHAESDSHHRENTLGAYHPLLENAARVIESLTGALQTAVRPPPPTRPPVRIPIPTYRGYGDRVSATDFLENLKKYQQAMGMSDHEILERILPISLVDQAARWLRLTGSQLSSIEQFRKAFRQEFLPADYERRMRRELEQRTQHPDESLLEFVRAMQELFELAEPSAPNAERVERVIRQSHPTFAAYLRGSRFRDLNELASEARRIQGDILAARAYRPPPPASTALEPRCAWNGDAASRNRRHEAAHYANEQSRNTYDISDRALDPYSYERRAAETVPQFKRRDRNTELPTPREETQPRPNPQDERRGAHQNARQDSRKVPQQRCFRCNSANHLVRQCPERQNPGPQQSGNEQSHR</sequence>
<accession>A0AC60PIW6</accession>
<evidence type="ECO:0000313" key="1">
    <source>
        <dbReference type="EMBL" id="KAG0420536.1"/>
    </source>
</evidence>
<name>A0AC60PIW6_IXOPE</name>